<gene>
    <name evidence="2" type="ORF">GCM10011510_03540</name>
</gene>
<accession>A0A917A584</accession>
<dbReference type="EMBL" id="BMJN01000003">
    <property type="protein sequence ID" value="GGE25714.1"/>
    <property type="molecule type" value="Genomic_DNA"/>
</dbReference>
<dbReference type="OrthoDB" id="652307at2"/>
<proteinExistence type="inferred from homology"/>
<dbReference type="InterPro" id="IPR025659">
    <property type="entry name" value="Tubby-like_C"/>
</dbReference>
<dbReference type="Gene3D" id="2.40.160.200">
    <property type="entry name" value="LURP1-related"/>
    <property type="match status" value="1"/>
</dbReference>
<evidence type="ECO:0008006" key="4">
    <source>
        <dbReference type="Google" id="ProtNLM"/>
    </source>
</evidence>
<evidence type="ECO:0000256" key="1">
    <source>
        <dbReference type="ARBA" id="ARBA00005437"/>
    </source>
</evidence>
<reference evidence="2" key="2">
    <citation type="submission" date="2020-09" db="EMBL/GenBank/DDBJ databases">
        <authorList>
            <person name="Sun Q."/>
            <person name="Zhou Y."/>
        </authorList>
    </citation>
    <scope>NUCLEOTIDE SEQUENCE</scope>
    <source>
        <strain evidence="2">CGMCC 1.15533</strain>
    </source>
</reference>
<keyword evidence="3" id="KW-1185">Reference proteome</keyword>
<organism evidence="2 3">
    <name type="scientific">Streptococcus himalayensis</name>
    <dbReference type="NCBI Taxonomy" id="1888195"/>
    <lineage>
        <taxon>Bacteria</taxon>
        <taxon>Bacillati</taxon>
        <taxon>Bacillota</taxon>
        <taxon>Bacilli</taxon>
        <taxon>Lactobacillales</taxon>
        <taxon>Streptococcaceae</taxon>
        <taxon>Streptococcus</taxon>
    </lineage>
</organism>
<sequence>MKQFYIKQKFWSLAGTFTIKDELGQICYRVEGSLLKWLKSFEVFDREGQLVSTIQRKFTGFLPRFEVGVEGQTSFIIQKKFTWFKPRYEIENLGLEVIGDVWNMQFELLHQGAIVARIDQEWLRMTSTYDVTVYDEAYCDTTIALVIAIDYVKARKRTAAAASS</sequence>
<dbReference type="InterPro" id="IPR007612">
    <property type="entry name" value="LOR"/>
</dbReference>
<dbReference type="InterPro" id="IPR038595">
    <property type="entry name" value="LOR_sf"/>
</dbReference>
<dbReference type="SUPFAM" id="SSF54518">
    <property type="entry name" value="Tubby C-terminal domain-like"/>
    <property type="match status" value="1"/>
</dbReference>
<protein>
    <recommendedName>
        <fullName evidence="4">UDP-N-acetylenolpyruvoylglucosamine reductase</fullName>
    </recommendedName>
</protein>
<dbReference type="AlphaFoldDB" id="A0A917A584"/>
<comment type="caution">
    <text evidence="2">The sequence shown here is derived from an EMBL/GenBank/DDBJ whole genome shotgun (WGS) entry which is preliminary data.</text>
</comment>
<comment type="similarity">
    <text evidence="1">Belongs to the LOR family.</text>
</comment>
<evidence type="ECO:0000313" key="3">
    <source>
        <dbReference type="Proteomes" id="UP000660801"/>
    </source>
</evidence>
<reference evidence="2" key="1">
    <citation type="journal article" date="2014" name="Int. J. Syst. Evol. Microbiol.">
        <title>Complete genome sequence of Corynebacterium casei LMG S-19264T (=DSM 44701T), isolated from a smear-ripened cheese.</title>
        <authorList>
            <consortium name="US DOE Joint Genome Institute (JGI-PGF)"/>
            <person name="Walter F."/>
            <person name="Albersmeier A."/>
            <person name="Kalinowski J."/>
            <person name="Ruckert C."/>
        </authorList>
    </citation>
    <scope>NUCLEOTIDE SEQUENCE</scope>
    <source>
        <strain evidence="2">CGMCC 1.15533</strain>
    </source>
</reference>
<dbReference type="Pfam" id="PF04525">
    <property type="entry name" value="LOR"/>
    <property type="match status" value="1"/>
</dbReference>
<evidence type="ECO:0000313" key="2">
    <source>
        <dbReference type="EMBL" id="GGE25714.1"/>
    </source>
</evidence>
<dbReference type="Proteomes" id="UP000660801">
    <property type="component" value="Unassembled WGS sequence"/>
</dbReference>
<name>A0A917A584_9STRE</name>
<dbReference type="RefSeq" id="WP_068991564.1">
    <property type="nucleotide sequence ID" value="NZ_BMJN01000003.1"/>
</dbReference>